<protein>
    <recommendedName>
        <fullName evidence="2">ARB-07466-like C-terminal domain-containing protein</fullName>
    </recommendedName>
</protein>
<reference evidence="4" key="1">
    <citation type="journal article" date="2019" name="Int. J. Syst. Evol. Microbiol.">
        <title>The Global Catalogue of Microorganisms (GCM) 10K type strain sequencing project: providing services to taxonomists for standard genome sequencing and annotation.</title>
        <authorList>
            <consortium name="The Broad Institute Genomics Platform"/>
            <consortium name="The Broad Institute Genome Sequencing Center for Infectious Disease"/>
            <person name="Wu L."/>
            <person name="Ma J."/>
        </authorList>
    </citation>
    <scope>NUCLEOTIDE SEQUENCE [LARGE SCALE GENOMIC DNA]</scope>
    <source>
        <strain evidence="4">CGMCC 4.7397</strain>
    </source>
</reference>
<accession>A0ABW1I8A6</accession>
<sequence length="290" mass="29562">MLRLLLAAALAVAGLLSASPTAPALHLTAGDTADPTPVDGIRVIPAPTRAPFLERMAAQQCPELAPVRGGGVWRVAARSADEPAPVTGLRRTCSALRTGVATLIRQPAPAGSCAAACPDALRKAVTGARERAVPAAAPRAWTGGGTACTPPDPTGGDGCVTGATRHGVAAVTAAFGPLGGGPTIRSAGCWDAHAWNPRSDHPQGRACDFFPGTAGAFPGGDELAAGWAVANYLRAHAGPLAVAYLIWQGRYWDPSVPDDGGWGRPYTSSVYDTSDVTGGHFDHVHVSFAQ</sequence>
<keyword evidence="1" id="KW-0732">Signal</keyword>
<dbReference type="Pfam" id="PF26571">
    <property type="entry name" value="VldE"/>
    <property type="match status" value="1"/>
</dbReference>
<dbReference type="RefSeq" id="WP_379565674.1">
    <property type="nucleotide sequence ID" value="NZ_JBHSQK010000019.1"/>
</dbReference>
<evidence type="ECO:0000259" key="2">
    <source>
        <dbReference type="Pfam" id="PF26571"/>
    </source>
</evidence>
<name>A0ABW1I8A6_9PSEU</name>
<proteinExistence type="predicted"/>
<evidence type="ECO:0000256" key="1">
    <source>
        <dbReference type="SAM" id="SignalP"/>
    </source>
</evidence>
<organism evidence="3 4">
    <name type="scientific">Pseudonocardia lutea</name>
    <dbReference type="NCBI Taxonomy" id="2172015"/>
    <lineage>
        <taxon>Bacteria</taxon>
        <taxon>Bacillati</taxon>
        <taxon>Actinomycetota</taxon>
        <taxon>Actinomycetes</taxon>
        <taxon>Pseudonocardiales</taxon>
        <taxon>Pseudonocardiaceae</taxon>
        <taxon>Pseudonocardia</taxon>
    </lineage>
</organism>
<comment type="caution">
    <text evidence="3">The sequence shown here is derived from an EMBL/GenBank/DDBJ whole genome shotgun (WGS) entry which is preliminary data.</text>
</comment>
<dbReference type="Proteomes" id="UP001596119">
    <property type="component" value="Unassembled WGS sequence"/>
</dbReference>
<feature type="chain" id="PRO_5046360624" description="ARB-07466-like C-terminal domain-containing protein" evidence="1">
    <location>
        <begin position="25"/>
        <end position="290"/>
    </location>
</feature>
<gene>
    <name evidence="3" type="ORF">ACFQH9_10055</name>
</gene>
<dbReference type="EMBL" id="JBHSQK010000019">
    <property type="protein sequence ID" value="MFC5948614.1"/>
    <property type="molecule type" value="Genomic_DNA"/>
</dbReference>
<feature type="domain" description="ARB-07466-like C-terminal" evidence="2">
    <location>
        <begin position="157"/>
        <end position="269"/>
    </location>
</feature>
<keyword evidence="4" id="KW-1185">Reference proteome</keyword>
<evidence type="ECO:0000313" key="4">
    <source>
        <dbReference type="Proteomes" id="UP001596119"/>
    </source>
</evidence>
<feature type="signal peptide" evidence="1">
    <location>
        <begin position="1"/>
        <end position="24"/>
    </location>
</feature>
<dbReference type="InterPro" id="IPR058593">
    <property type="entry name" value="ARB_07466-like_C"/>
</dbReference>
<evidence type="ECO:0000313" key="3">
    <source>
        <dbReference type="EMBL" id="MFC5948614.1"/>
    </source>
</evidence>